<dbReference type="Pfam" id="PF00583">
    <property type="entry name" value="Acetyltransf_1"/>
    <property type="match status" value="1"/>
</dbReference>
<dbReference type="AlphaFoldDB" id="B9XQU8"/>
<evidence type="ECO:0000313" key="2">
    <source>
        <dbReference type="EMBL" id="EEF57805.1"/>
    </source>
</evidence>
<feature type="domain" description="N-acetyltransferase" evidence="1">
    <location>
        <begin position="40"/>
        <end position="241"/>
    </location>
</feature>
<evidence type="ECO:0000259" key="1">
    <source>
        <dbReference type="PROSITE" id="PS51186"/>
    </source>
</evidence>
<evidence type="ECO:0000313" key="3">
    <source>
        <dbReference type="Proteomes" id="UP000003688"/>
    </source>
</evidence>
<accession>B9XQU8</accession>
<comment type="caution">
    <text evidence="2">The sequence shown here is derived from an EMBL/GenBank/DDBJ whole genome shotgun (WGS) entry which is preliminary data.</text>
</comment>
<organism evidence="2 3">
    <name type="scientific">Pedosphaera parvula (strain Ellin514)</name>
    <dbReference type="NCBI Taxonomy" id="320771"/>
    <lineage>
        <taxon>Bacteria</taxon>
        <taxon>Pseudomonadati</taxon>
        <taxon>Verrucomicrobiota</taxon>
        <taxon>Pedosphaerae</taxon>
        <taxon>Pedosphaerales</taxon>
        <taxon>Pedosphaeraceae</taxon>
        <taxon>Pedosphaera</taxon>
    </lineage>
</organism>
<dbReference type="STRING" id="320771.Cflav_PD0905"/>
<sequence length="251" mass="28682">MIADGNGSIALNGHVFNGAKNSVVAEDLVLLREPPCQEQICIRPCKTSDHGSIQRLCCETGFLGRPVDPMFHDHDLFAELFTRPYLDYEPGWSMVAEANGRIVGYLLGSVSRYFDWLQLWCGFQTASKMGFRFATGRYANHARSRKFVRWLFTAGMKEQPKHPDGAAHLHLDIDARYRGRGIGRKLWETYEQRLRGVGIERCYGAFFSHPGRRPESAYARFGFTVFDRRRTTMFEPDIPHPVEVVCVCKNL</sequence>
<name>B9XQU8_PEDPL</name>
<dbReference type="InterPro" id="IPR016181">
    <property type="entry name" value="Acyl_CoA_acyltransferase"/>
</dbReference>
<dbReference type="Gene3D" id="3.40.630.30">
    <property type="match status" value="1"/>
</dbReference>
<keyword evidence="2" id="KW-0808">Transferase</keyword>
<dbReference type="CDD" id="cd04301">
    <property type="entry name" value="NAT_SF"/>
    <property type="match status" value="1"/>
</dbReference>
<dbReference type="RefSeq" id="WP_007418183.1">
    <property type="nucleotide sequence ID" value="NZ_ABOX02000057.1"/>
</dbReference>
<protein>
    <submittedName>
        <fullName evidence="2">GCN5-related N-acetyltransferase</fullName>
    </submittedName>
</protein>
<dbReference type="OrthoDB" id="187089at2"/>
<dbReference type="PROSITE" id="PS51186">
    <property type="entry name" value="GNAT"/>
    <property type="match status" value="1"/>
</dbReference>
<dbReference type="GO" id="GO:0016747">
    <property type="term" value="F:acyltransferase activity, transferring groups other than amino-acyl groups"/>
    <property type="evidence" value="ECO:0007669"/>
    <property type="project" value="InterPro"/>
</dbReference>
<proteinExistence type="predicted"/>
<reference evidence="2 3" key="1">
    <citation type="journal article" date="2011" name="J. Bacteriol.">
        <title>Genome sequence of 'Pedosphaera parvula' Ellin514, an aerobic Verrucomicrobial isolate from pasture soil.</title>
        <authorList>
            <person name="Kant R."/>
            <person name="van Passel M.W."/>
            <person name="Sangwan P."/>
            <person name="Palva A."/>
            <person name="Lucas S."/>
            <person name="Copeland A."/>
            <person name="Lapidus A."/>
            <person name="Glavina Del Rio T."/>
            <person name="Dalin E."/>
            <person name="Tice H."/>
            <person name="Bruce D."/>
            <person name="Goodwin L."/>
            <person name="Pitluck S."/>
            <person name="Chertkov O."/>
            <person name="Larimer F.W."/>
            <person name="Land M.L."/>
            <person name="Hauser L."/>
            <person name="Brettin T.S."/>
            <person name="Detter J.C."/>
            <person name="Han S."/>
            <person name="de Vos W.M."/>
            <person name="Janssen P.H."/>
            <person name="Smidt H."/>
        </authorList>
    </citation>
    <scope>NUCLEOTIDE SEQUENCE [LARGE SCALE GENOMIC DNA]</scope>
    <source>
        <strain evidence="2 3">Ellin514</strain>
    </source>
</reference>
<dbReference type="SUPFAM" id="SSF55729">
    <property type="entry name" value="Acyl-CoA N-acyltransferases (Nat)"/>
    <property type="match status" value="1"/>
</dbReference>
<gene>
    <name evidence="2" type="ORF">Cflav_PD0905</name>
</gene>
<dbReference type="EMBL" id="ABOX02000057">
    <property type="protein sequence ID" value="EEF57805.1"/>
    <property type="molecule type" value="Genomic_DNA"/>
</dbReference>
<keyword evidence="3" id="KW-1185">Reference proteome</keyword>
<dbReference type="InterPro" id="IPR000182">
    <property type="entry name" value="GNAT_dom"/>
</dbReference>
<dbReference type="Proteomes" id="UP000003688">
    <property type="component" value="Unassembled WGS sequence"/>
</dbReference>